<evidence type="ECO:0000256" key="1">
    <source>
        <dbReference type="ARBA" id="ARBA00023157"/>
    </source>
</evidence>
<evidence type="ECO:0000256" key="3">
    <source>
        <dbReference type="ARBA" id="ARBA00047591"/>
    </source>
</evidence>
<dbReference type="SUPFAM" id="SSF53474">
    <property type="entry name" value="alpha/beta-Hydrolases"/>
    <property type="match status" value="1"/>
</dbReference>
<accession>A0A165NBT1</accession>
<dbReference type="GO" id="GO:0006629">
    <property type="term" value="P:lipid metabolic process"/>
    <property type="evidence" value="ECO:0007669"/>
    <property type="project" value="InterPro"/>
</dbReference>
<keyword evidence="7" id="KW-1185">Reference proteome</keyword>
<comment type="similarity">
    <text evidence="2">Belongs to the AB hydrolase superfamily. Lipase family. Class 3 subfamily.</text>
</comment>
<organism evidence="6 7">
    <name type="scientific">Neolentinus lepideus HHB14362 ss-1</name>
    <dbReference type="NCBI Taxonomy" id="1314782"/>
    <lineage>
        <taxon>Eukaryota</taxon>
        <taxon>Fungi</taxon>
        <taxon>Dikarya</taxon>
        <taxon>Basidiomycota</taxon>
        <taxon>Agaricomycotina</taxon>
        <taxon>Agaricomycetes</taxon>
        <taxon>Gloeophyllales</taxon>
        <taxon>Gloeophyllaceae</taxon>
        <taxon>Neolentinus</taxon>
    </lineage>
</organism>
<protein>
    <submittedName>
        <fullName evidence="6">Alpha/beta-hydrolase</fullName>
    </submittedName>
</protein>
<dbReference type="CDD" id="cd00519">
    <property type="entry name" value="Lipase_3"/>
    <property type="match status" value="1"/>
</dbReference>
<dbReference type="InParanoid" id="A0A165NBT1"/>
<dbReference type="GO" id="GO:0016787">
    <property type="term" value="F:hydrolase activity"/>
    <property type="evidence" value="ECO:0007669"/>
    <property type="project" value="UniProtKB-KW"/>
</dbReference>
<dbReference type="Proteomes" id="UP000076761">
    <property type="component" value="Unassembled WGS sequence"/>
</dbReference>
<sequence length="404" mass="43193">MGNTGSRSATISGSQSLGASGKLSASAQSGRASQNFAAVVGIFMRAYENGDINVPEIKKAIEGLSVALDKDPKLSSTVDLSFISGLKDWKQGNQNMFAHVQLAAYCAKEVYNLRTKQDIDLRKARPAATPGSSATLVDAEPVQVIAGEEASYLHNTKNWALFKDPKSGTLYFSVRGTSTTGIAAVIDNLTNLDAGAQLTQDFDTATEKQGHFQAHKGFLDVANSMFSGVKDAVMKASKGAGQKPTLVFCGHSAGGGTAFFLYHYFQIRTTQAERDVFKDIHCITFGSAAIASVPNPVHTSRAQDRILSFINLNDPVPRAEVPYAEWLAESLGRYLAVQSGHANIPPFSPLPKQTLYPGGELVLLDEGGGVAGKLESNALSGHAFLDLSAHDSSEYKRIVYELLK</sequence>
<evidence type="ECO:0000313" key="6">
    <source>
        <dbReference type="EMBL" id="KZT19434.1"/>
    </source>
</evidence>
<comment type="catalytic activity">
    <reaction evidence="4">
        <text>a monoacylglycerol + H2O = glycerol + a fatty acid + H(+)</text>
        <dbReference type="Rhea" id="RHEA:15245"/>
        <dbReference type="ChEBI" id="CHEBI:15377"/>
        <dbReference type="ChEBI" id="CHEBI:15378"/>
        <dbReference type="ChEBI" id="CHEBI:17408"/>
        <dbReference type="ChEBI" id="CHEBI:17754"/>
        <dbReference type="ChEBI" id="CHEBI:28868"/>
    </reaction>
</comment>
<dbReference type="OrthoDB" id="426718at2759"/>
<keyword evidence="6" id="KW-0378">Hydrolase</keyword>
<reference evidence="6 7" key="1">
    <citation type="journal article" date="2016" name="Mol. Biol. Evol.">
        <title>Comparative Genomics of Early-Diverging Mushroom-Forming Fungi Provides Insights into the Origins of Lignocellulose Decay Capabilities.</title>
        <authorList>
            <person name="Nagy L.G."/>
            <person name="Riley R."/>
            <person name="Tritt A."/>
            <person name="Adam C."/>
            <person name="Daum C."/>
            <person name="Floudas D."/>
            <person name="Sun H."/>
            <person name="Yadav J.S."/>
            <person name="Pangilinan J."/>
            <person name="Larsson K.H."/>
            <person name="Matsuura K."/>
            <person name="Barry K."/>
            <person name="Labutti K."/>
            <person name="Kuo R."/>
            <person name="Ohm R.A."/>
            <person name="Bhattacharya S.S."/>
            <person name="Shirouzu T."/>
            <person name="Yoshinaga Y."/>
            <person name="Martin F.M."/>
            <person name="Grigoriev I.V."/>
            <person name="Hibbett D.S."/>
        </authorList>
    </citation>
    <scope>NUCLEOTIDE SEQUENCE [LARGE SCALE GENOMIC DNA]</scope>
    <source>
        <strain evidence="6 7">HHB14362 ss-1</strain>
    </source>
</reference>
<evidence type="ECO:0000256" key="2">
    <source>
        <dbReference type="ARBA" id="ARBA00043996"/>
    </source>
</evidence>
<dbReference type="AlphaFoldDB" id="A0A165NBT1"/>
<dbReference type="Pfam" id="PF01764">
    <property type="entry name" value="Lipase_3"/>
    <property type="match status" value="1"/>
</dbReference>
<evidence type="ECO:0000256" key="4">
    <source>
        <dbReference type="ARBA" id="ARBA00048461"/>
    </source>
</evidence>
<gene>
    <name evidence="6" type="ORF">NEOLEDRAFT_1183393</name>
</gene>
<dbReference type="InterPro" id="IPR002921">
    <property type="entry name" value="Fungal_lipase-type"/>
</dbReference>
<keyword evidence="1" id="KW-1015">Disulfide bond</keyword>
<evidence type="ECO:0000313" key="7">
    <source>
        <dbReference type="Proteomes" id="UP000076761"/>
    </source>
</evidence>
<evidence type="ECO:0000259" key="5">
    <source>
        <dbReference type="Pfam" id="PF01764"/>
    </source>
</evidence>
<feature type="domain" description="Fungal lipase-type" evidence="5">
    <location>
        <begin position="196"/>
        <end position="319"/>
    </location>
</feature>
<dbReference type="InterPro" id="IPR029058">
    <property type="entry name" value="AB_hydrolase_fold"/>
</dbReference>
<dbReference type="PANTHER" id="PTHR45856">
    <property type="entry name" value="ALPHA/BETA-HYDROLASES SUPERFAMILY PROTEIN"/>
    <property type="match status" value="1"/>
</dbReference>
<comment type="catalytic activity">
    <reaction evidence="3">
        <text>a diacylglycerol + H2O = a monoacylglycerol + a fatty acid + H(+)</text>
        <dbReference type="Rhea" id="RHEA:32731"/>
        <dbReference type="ChEBI" id="CHEBI:15377"/>
        <dbReference type="ChEBI" id="CHEBI:15378"/>
        <dbReference type="ChEBI" id="CHEBI:17408"/>
        <dbReference type="ChEBI" id="CHEBI:18035"/>
        <dbReference type="ChEBI" id="CHEBI:28868"/>
    </reaction>
</comment>
<dbReference type="InterPro" id="IPR051218">
    <property type="entry name" value="Sec_MonoDiacylglyc_Lipase"/>
</dbReference>
<dbReference type="Gene3D" id="3.40.50.1820">
    <property type="entry name" value="alpha/beta hydrolase"/>
    <property type="match status" value="1"/>
</dbReference>
<proteinExistence type="inferred from homology"/>
<dbReference type="EMBL" id="KV425641">
    <property type="protein sequence ID" value="KZT19434.1"/>
    <property type="molecule type" value="Genomic_DNA"/>
</dbReference>
<name>A0A165NBT1_9AGAM</name>
<dbReference type="PANTHER" id="PTHR45856:SF24">
    <property type="entry name" value="FUNGAL LIPASE-LIKE DOMAIN-CONTAINING PROTEIN"/>
    <property type="match status" value="1"/>
</dbReference>